<evidence type="ECO:0000313" key="2">
    <source>
        <dbReference type="EMBL" id="AAO06213.1"/>
    </source>
</evidence>
<keyword evidence="2" id="KW-0614">Plasmid</keyword>
<gene>
    <name evidence="2" type="ordered locus">SE_p611</name>
</gene>
<dbReference type="AlphaFoldDB" id="A0A0H2VL85"/>
<dbReference type="Proteomes" id="UP000001411">
    <property type="component" value="Plasmid pSE-12228-06"/>
</dbReference>
<reference evidence="2 3" key="1">
    <citation type="journal article" date="2003" name="Mol. Microbiol.">
        <title>Genome-based analysis of virulence genes in a non-biofilm-forming Staphylococcus epidermidis strain (ATCC 12228).</title>
        <authorList>
            <person name="Zhang Y.Q."/>
            <person name="Ren S.X."/>
            <person name="Li H.L."/>
            <person name="Wang Y.X."/>
            <person name="Fu G."/>
            <person name="Yang J."/>
            <person name="Qin Z.Q."/>
            <person name="Miao Y.G."/>
            <person name="Wang W.Y."/>
            <person name="Chen R.S."/>
            <person name="Shen Y."/>
            <person name="Chen Z."/>
            <person name="Yuan Z.H."/>
            <person name="Zhao G.P."/>
            <person name="Qu D."/>
            <person name="Danchin A."/>
            <person name="Wen Y.M."/>
        </authorList>
    </citation>
    <scope>NUCLEOTIDE SEQUENCE [LARGE SCALE GENOMIC DNA]</scope>
    <source>
        <strain evidence="3">ATCC 12228 / FDA PCI 1200</strain>
        <plasmid evidence="2 3">pSE-12228-06</plasmid>
    </source>
</reference>
<feature type="transmembrane region" description="Helical" evidence="1">
    <location>
        <begin position="28"/>
        <end position="49"/>
    </location>
</feature>
<accession>A0A0H2VL85</accession>
<geneLocation type="plasmid" evidence="2 3">
    <name>pSE-12228-06</name>
</geneLocation>
<dbReference type="KEGG" id="sep:SE_p611"/>
<keyword evidence="1" id="KW-0472">Membrane</keyword>
<dbReference type="EMBL" id="AE015935">
    <property type="protein sequence ID" value="AAO06213.1"/>
    <property type="molecule type" value="Genomic_DNA"/>
</dbReference>
<evidence type="ECO:0000256" key="1">
    <source>
        <dbReference type="SAM" id="Phobius"/>
    </source>
</evidence>
<evidence type="ECO:0000313" key="3">
    <source>
        <dbReference type="Proteomes" id="UP000001411"/>
    </source>
</evidence>
<keyword evidence="1" id="KW-0812">Transmembrane</keyword>
<protein>
    <submittedName>
        <fullName evidence="2">Uncharacterized protein</fullName>
    </submittedName>
</protein>
<dbReference type="HOGENOM" id="CLU_2994504_0_0_9"/>
<name>A0A0H2VL85_STAES</name>
<proteinExistence type="predicted"/>
<sequence length="57" mass="6749">MFFIYYNKSISKKKPPAGTLGVFTYNDISAICYFQYILSYAFCKIRYILSFKNIILK</sequence>
<keyword evidence="1" id="KW-1133">Transmembrane helix</keyword>
<organism evidence="2 3">
    <name type="scientific">Staphylococcus epidermidis (strain ATCC 12228 / FDA PCI 1200)</name>
    <dbReference type="NCBI Taxonomy" id="176280"/>
    <lineage>
        <taxon>Bacteria</taxon>
        <taxon>Bacillati</taxon>
        <taxon>Bacillota</taxon>
        <taxon>Bacilli</taxon>
        <taxon>Bacillales</taxon>
        <taxon>Staphylococcaceae</taxon>
        <taxon>Staphylococcus</taxon>
    </lineage>
</organism>